<organism evidence="1 2">
    <name type="scientific">Dorcoceras hygrometricum</name>
    <dbReference type="NCBI Taxonomy" id="472368"/>
    <lineage>
        <taxon>Eukaryota</taxon>
        <taxon>Viridiplantae</taxon>
        <taxon>Streptophyta</taxon>
        <taxon>Embryophyta</taxon>
        <taxon>Tracheophyta</taxon>
        <taxon>Spermatophyta</taxon>
        <taxon>Magnoliopsida</taxon>
        <taxon>eudicotyledons</taxon>
        <taxon>Gunneridae</taxon>
        <taxon>Pentapetalae</taxon>
        <taxon>asterids</taxon>
        <taxon>lamiids</taxon>
        <taxon>Lamiales</taxon>
        <taxon>Gesneriaceae</taxon>
        <taxon>Didymocarpoideae</taxon>
        <taxon>Trichosporeae</taxon>
        <taxon>Loxocarpinae</taxon>
        <taxon>Dorcoceras</taxon>
    </lineage>
</organism>
<evidence type="ECO:0000313" key="1">
    <source>
        <dbReference type="EMBL" id="KZV25334.1"/>
    </source>
</evidence>
<keyword evidence="2" id="KW-1185">Reference proteome</keyword>
<dbReference type="Proteomes" id="UP000250235">
    <property type="component" value="Unassembled WGS sequence"/>
</dbReference>
<proteinExistence type="predicted"/>
<reference evidence="1 2" key="1">
    <citation type="journal article" date="2015" name="Proc. Natl. Acad. Sci. U.S.A.">
        <title>The resurrection genome of Boea hygrometrica: A blueprint for survival of dehydration.</title>
        <authorList>
            <person name="Xiao L."/>
            <person name="Yang G."/>
            <person name="Zhang L."/>
            <person name="Yang X."/>
            <person name="Zhao S."/>
            <person name="Ji Z."/>
            <person name="Zhou Q."/>
            <person name="Hu M."/>
            <person name="Wang Y."/>
            <person name="Chen M."/>
            <person name="Xu Y."/>
            <person name="Jin H."/>
            <person name="Xiao X."/>
            <person name="Hu G."/>
            <person name="Bao F."/>
            <person name="Hu Y."/>
            <person name="Wan P."/>
            <person name="Li L."/>
            <person name="Deng X."/>
            <person name="Kuang T."/>
            <person name="Xiang C."/>
            <person name="Zhu J.K."/>
            <person name="Oliver M.J."/>
            <person name="He Y."/>
        </authorList>
    </citation>
    <scope>NUCLEOTIDE SEQUENCE [LARGE SCALE GENOMIC DNA]</scope>
    <source>
        <strain evidence="2">cv. XS01</strain>
    </source>
</reference>
<sequence>MCVGTTSDPDRTPRSQRKFKPCTRKVVGCYRRNLHVKTAKQGPVATAAVGGRKKAERGEEGRVVVKALVARLGTKNQGTIIIRGQTKAQTQGDCVVRVRELPDRPSR</sequence>
<name>A0A2Z7ATZ4_9LAMI</name>
<dbReference type="AlphaFoldDB" id="A0A2Z7ATZ4"/>
<gene>
    <name evidence="1" type="ORF">F511_33835</name>
</gene>
<evidence type="ECO:0000313" key="2">
    <source>
        <dbReference type="Proteomes" id="UP000250235"/>
    </source>
</evidence>
<protein>
    <submittedName>
        <fullName evidence="1">Uncharacterized protein</fullName>
    </submittedName>
</protein>
<dbReference type="EMBL" id="KV011887">
    <property type="protein sequence ID" value="KZV25334.1"/>
    <property type="molecule type" value="Genomic_DNA"/>
</dbReference>
<accession>A0A2Z7ATZ4</accession>